<evidence type="ECO:0000313" key="5">
    <source>
        <dbReference type="EMBL" id="URE19342.1"/>
    </source>
</evidence>
<dbReference type="Pfam" id="PF20736">
    <property type="entry name" value="Glyco_hydro127M"/>
    <property type="match status" value="1"/>
</dbReference>
<feature type="domain" description="Non-reducing end beta-L-arabinofuranosidase-like GH127 catalytic" evidence="3">
    <location>
        <begin position="413"/>
        <end position="495"/>
    </location>
</feature>
<proteinExistence type="predicted"/>
<evidence type="ECO:0000259" key="3">
    <source>
        <dbReference type="Pfam" id="PF07944"/>
    </source>
</evidence>
<keyword evidence="6" id="KW-1185">Reference proteome</keyword>
<dbReference type="Gene3D" id="2.80.10.50">
    <property type="match status" value="1"/>
</dbReference>
<keyword evidence="1" id="KW-0812">Transmembrane</keyword>
<feature type="transmembrane region" description="Helical" evidence="1">
    <location>
        <begin position="44"/>
        <end position="63"/>
    </location>
</feature>
<feature type="domain" description="Non-reducing end beta-L-arabinofuranosidase-like GH127 middle" evidence="4">
    <location>
        <begin position="542"/>
        <end position="644"/>
    </location>
</feature>
<evidence type="ECO:0000256" key="1">
    <source>
        <dbReference type="SAM" id="Phobius"/>
    </source>
</evidence>
<feature type="domain" description="Non-reducing end beta-L-arabinofuranosidase-like GH127 catalytic" evidence="3">
    <location>
        <begin position="155"/>
        <end position="283"/>
    </location>
</feature>
<dbReference type="PANTHER" id="PTHR31151:SF0">
    <property type="entry name" value="PROLINE-TRNA LIGASE (DUF1680)"/>
    <property type="match status" value="1"/>
</dbReference>
<dbReference type="EMBL" id="CP097509">
    <property type="protein sequence ID" value="URE19342.1"/>
    <property type="molecule type" value="Genomic_DNA"/>
</dbReference>
<dbReference type="PANTHER" id="PTHR31151">
    <property type="entry name" value="PROLINE-TRNA LIGASE (DUF1680)"/>
    <property type="match status" value="1"/>
</dbReference>
<evidence type="ECO:0000313" key="6">
    <source>
        <dbReference type="Proteomes" id="UP001055439"/>
    </source>
</evidence>
<dbReference type="AlphaFoldDB" id="A0A9E7KI35"/>
<feature type="domain" description="Alpha-L-arabinofuranosidase B arabinose-binding" evidence="2">
    <location>
        <begin position="783"/>
        <end position="891"/>
    </location>
</feature>
<evidence type="ECO:0000259" key="4">
    <source>
        <dbReference type="Pfam" id="PF20736"/>
    </source>
</evidence>
<keyword evidence="1" id="KW-1133">Transmembrane helix</keyword>
<evidence type="ECO:0000259" key="2">
    <source>
        <dbReference type="Pfam" id="PF05270"/>
    </source>
</evidence>
<dbReference type="Proteomes" id="UP001055439">
    <property type="component" value="Chromosome 7"/>
</dbReference>
<dbReference type="InterPro" id="IPR007934">
    <property type="entry name" value="AbfB_ABD"/>
</dbReference>
<keyword evidence="1" id="KW-0472">Membrane</keyword>
<gene>
    <name evidence="5" type="ORF">MUK42_10675</name>
</gene>
<dbReference type="SUPFAM" id="SSF110221">
    <property type="entry name" value="AbfB domain"/>
    <property type="match status" value="1"/>
</dbReference>
<accession>A0A9E7KI35</accession>
<sequence length="915" mass="99491">MHGALVVQRTKPSQRREFDASSQLKIPSFFALLLLLQNNMMDRLAVALLMAIAAAMAFFPATANRCTDRIFDASSSTVAHYQYLGRNGTTMVDSLSRYHLNPTEESTWMNILPRKAGQPVVTELDWAMLYRAVKRPGLKSAANGGNFLKEISLRDVRVDPSSVHGRAQQTNLEYLLLLDVDRLVWSFRKLAGLPTPGEPYLGWEDPNGQLRGHFVGHFMSATALMWAATEHGTIGERMSAVVDALDECQKKIGTGYLSAFSTEEFDLYEEVKAVWAPYYTIHKADLLSGLHGNTHIPIVVGAQKRYEITGDLLYKEIGLTFMDILNSSHIYATGGSTVNEHWAEPNRLASFLLVNTEESCTTYNLLKVCRSGSFHSLVSSSRYDRGFGLGSSSNRTGSGVGQSPPRCYGEATACNSKRSRMMQVSRNLLRWTKNMAYADHYERALTNGVLSIQRGTEPGIMIYFLPMNPGGSKAVSGQGGWGTPTATFWCCYGTGPSNASLRPSAWPPLTFLLTFLCAVAATESFSKLGDSIYFEEEGAVPTLYVIQFISSTLNWRSGGLTLRQNAPQVSSLDHHFRVQFTVASVNKSPAKSSTLSIRVPSWTSNSGAVATINGQSVAVPPPGNVLSITKTWGSKDLLDLSMPIGLRTEAIRDDRPEFSSLRAVLFGPYLLVGLSSGEWDMGKQDAVHGLSDWILPVPAHDRLQLVSLTQESCGGGTTFLSGLNASGLDAARLLTMAAPPKLGTNAAAQATFRLVYSDRKAAPPIASREAVVGRVVLLEPFDLPDQVVRHQGAGKGLVISATADVPQDRTASVFRVAEGLDGNPTTVSLEADSTPGCFVHHDCRSGDGVRLVCPANDAERHGAAFRTAASFTLGKGLGRYHPISFTAKGTKRSFLLQPLLSLRDETYTTYFNIGV</sequence>
<dbReference type="InterPro" id="IPR012878">
    <property type="entry name" value="Beta-AFase-like_GH127_cat"/>
</dbReference>
<dbReference type="Pfam" id="PF05270">
    <property type="entry name" value="AbfB"/>
    <property type="match status" value="1"/>
</dbReference>
<dbReference type="OrthoDB" id="5358475at2759"/>
<dbReference type="InterPro" id="IPR049046">
    <property type="entry name" value="Beta-AFase-like_GH127_middle"/>
</dbReference>
<reference evidence="5" key="1">
    <citation type="submission" date="2022-05" db="EMBL/GenBank/DDBJ databases">
        <title>The Musa troglodytarum L. genome provides insights into the mechanism of non-climacteric behaviour and enrichment of carotenoids.</title>
        <authorList>
            <person name="Wang J."/>
        </authorList>
    </citation>
    <scope>NUCLEOTIDE SEQUENCE</scope>
    <source>
        <tissue evidence="5">Leaf</tissue>
    </source>
</reference>
<dbReference type="InterPro" id="IPR036195">
    <property type="entry name" value="AbfB_ABD_sf"/>
</dbReference>
<dbReference type="GO" id="GO:0046373">
    <property type="term" value="P:L-arabinose metabolic process"/>
    <property type="evidence" value="ECO:0007669"/>
    <property type="project" value="InterPro"/>
</dbReference>
<dbReference type="GO" id="GO:0046556">
    <property type="term" value="F:alpha-L-arabinofuranosidase activity"/>
    <property type="evidence" value="ECO:0007669"/>
    <property type="project" value="InterPro"/>
</dbReference>
<name>A0A9E7KI35_9LILI</name>
<dbReference type="Pfam" id="PF07944">
    <property type="entry name" value="Beta-AFase-like_GH127_cat"/>
    <property type="match status" value="3"/>
</dbReference>
<protein>
    <submittedName>
        <fullName evidence="5">DUF1680 domain containing protein</fullName>
    </submittedName>
</protein>
<feature type="domain" description="Non-reducing end beta-L-arabinofuranosidase-like GH127 catalytic" evidence="3">
    <location>
        <begin position="284"/>
        <end position="369"/>
    </location>
</feature>
<organism evidence="5 6">
    <name type="scientific">Musa troglodytarum</name>
    <name type="common">fe'i banana</name>
    <dbReference type="NCBI Taxonomy" id="320322"/>
    <lineage>
        <taxon>Eukaryota</taxon>
        <taxon>Viridiplantae</taxon>
        <taxon>Streptophyta</taxon>
        <taxon>Embryophyta</taxon>
        <taxon>Tracheophyta</taxon>
        <taxon>Spermatophyta</taxon>
        <taxon>Magnoliopsida</taxon>
        <taxon>Liliopsida</taxon>
        <taxon>Zingiberales</taxon>
        <taxon>Musaceae</taxon>
        <taxon>Musa</taxon>
    </lineage>
</organism>